<dbReference type="GO" id="GO:0008360">
    <property type="term" value="P:regulation of cell shape"/>
    <property type="evidence" value="ECO:0007669"/>
    <property type="project" value="UniProtKB-KW"/>
</dbReference>
<protein>
    <submittedName>
        <fullName evidence="13">Putative D-alanine--D-alanine ligase, D-alanine-D-alanine ligase</fullName>
        <ecNumber evidence="13">6.3.2.4</ecNumber>
    </submittedName>
</protein>
<dbReference type="InterPro" id="IPR011761">
    <property type="entry name" value="ATP-grasp"/>
</dbReference>
<dbReference type="Gene3D" id="3.30.470.20">
    <property type="entry name" value="ATP-grasp fold, B domain"/>
    <property type="match status" value="1"/>
</dbReference>
<dbReference type="Gene3D" id="3.40.50.20">
    <property type="match status" value="1"/>
</dbReference>
<keyword evidence="8" id="KW-0573">Peptidoglycan synthesis</keyword>
<dbReference type="SUPFAM" id="SSF56059">
    <property type="entry name" value="Glutathione synthetase ATP-binding domain-like"/>
    <property type="match status" value="1"/>
</dbReference>
<evidence type="ECO:0000256" key="9">
    <source>
        <dbReference type="ARBA" id="ARBA00023316"/>
    </source>
</evidence>
<dbReference type="EC" id="6.3.2.4" evidence="13"/>
<dbReference type="GO" id="GO:0005524">
    <property type="term" value="F:ATP binding"/>
    <property type="evidence" value="ECO:0007669"/>
    <property type="project" value="UniProtKB-UniRule"/>
</dbReference>
<evidence type="ECO:0000256" key="6">
    <source>
        <dbReference type="ARBA" id="ARBA00022840"/>
    </source>
</evidence>
<dbReference type="GO" id="GO:0008716">
    <property type="term" value="F:D-alanine-D-alanine ligase activity"/>
    <property type="evidence" value="ECO:0007669"/>
    <property type="project" value="UniProtKB-EC"/>
</dbReference>
<feature type="region of interest" description="Disordered" evidence="11">
    <location>
        <begin position="378"/>
        <end position="402"/>
    </location>
</feature>
<comment type="similarity">
    <text evidence="2">Belongs to the D-alanine--D-alanine ligase family.</text>
</comment>
<dbReference type="InterPro" id="IPR000291">
    <property type="entry name" value="D-Ala_lig_Van_CS"/>
</dbReference>
<sequence>MRYLEGSRVHKKPPSTSRKPAPWRIALIANLKDEIDWGPDAPPDAGSEFDRRDTLEAIAGALEEDGHWVHICRGDDSLPEVLANLRPHICFNIAEGVGGDAREAQVPALCELLGIPYTASQVLTNALSLDKTRTKRIWRDHGLPTSTFQEFHSPEDNLDPALSFPLFVKPSREGTGMGVDTSAVVRDEKALRQRVDYVLRAYNQPALVEAFLPGREFTVGFIGNPGDPSRRSRPWLYDEDGYHFFPVLEIDNAISISPGVYGHDAKGFDIGVEGAPGYLCPADIPNRLRLRLIDLTKRASKALGVRDVSRIDFRAGTDGRPYLMEINTLPGLNPEVSDLCIMAASEGMAYPVLITEILYLAAERYSLPFEERVHEQTMTEGAHRSMATPGAPWGYASRRQQT</sequence>
<evidence type="ECO:0000256" key="3">
    <source>
        <dbReference type="ARBA" id="ARBA00022490"/>
    </source>
</evidence>
<dbReference type="Gene3D" id="3.30.1490.20">
    <property type="entry name" value="ATP-grasp fold, A domain"/>
    <property type="match status" value="1"/>
</dbReference>
<feature type="domain" description="ATP-grasp" evidence="12">
    <location>
        <begin position="135"/>
        <end position="359"/>
    </location>
</feature>
<evidence type="ECO:0000256" key="8">
    <source>
        <dbReference type="ARBA" id="ARBA00022984"/>
    </source>
</evidence>
<evidence type="ECO:0000256" key="5">
    <source>
        <dbReference type="ARBA" id="ARBA00022741"/>
    </source>
</evidence>
<reference evidence="13" key="1">
    <citation type="journal article" date="2015" name="ISME J.">
        <title>Aquifer environment selects for microbial species cohorts in sediment and groundwater.</title>
        <authorList>
            <person name="Hug L.A."/>
            <person name="Thomas B.C."/>
            <person name="Brown C.T."/>
            <person name="Frischkorn K.R."/>
            <person name="Williams K.H."/>
            <person name="Tringe S.G."/>
            <person name="Banfield J.F."/>
        </authorList>
    </citation>
    <scope>NUCLEOTIDE SEQUENCE</scope>
</reference>
<accession>A0A0H4T6V6</accession>
<dbReference type="GO" id="GO:0046872">
    <property type="term" value="F:metal ion binding"/>
    <property type="evidence" value="ECO:0007669"/>
    <property type="project" value="InterPro"/>
</dbReference>
<organism evidence="13">
    <name type="scientific">uncultured Chloroflexi bacterium Rifle_16ft_4_minimus_38099</name>
    <dbReference type="NCBI Taxonomy" id="1665073"/>
    <lineage>
        <taxon>Bacteria</taxon>
        <taxon>Bacillati</taxon>
        <taxon>Chloroflexota</taxon>
        <taxon>environmental samples</taxon>
    </lineage>
</organism>
<evidence type="ECO:0000256" key="4">
    <source>
        <dbReference type="ARBA" id="ARBA00022598"/>
    </source>
</evidence>
<dbReference type="GO" id="GO:0071555">
    <property type="term" value="P:cell wall organization"/>
    <property type="evidence" value="ECO:0007669"/>
    <property type="project" value="UniProtKB-KW"/>
</dbReference>
<keyword evidence="7" id="KW-0133">Cell shape</keyword>
<keyword evidence="5 10" id="KW-0547">Nucleotide-binding</keyword>
<dbReference type="InterPro" id="IPR013815">
    <property type="entry name" value="ATP_grasp_subdomain_1"/>
</dbReference>
<evidence type="ECO:0000256" key="1">
    <source>
        <dbReference type="ARBA" id="ARBA00004496"/>
    </source>
</evidence>
<evidence type="ECO:0000256" key="10">
    <source>
        <dbReference type="PROSITE-ProRule" id="PRU00409"/>
    </source>
</evidence>
<dbReference type="GO" id="GO:0005737">
    <property type="term" value="C:cytoplasm"/>
    <property type="evidence" value="ECO:0007669"/>
    <property type="project" value="UniProtKB-SubCell"/>
</dbReference>
<keyword evidence="6 10" id="KW-0067">ATP-binding</keyword>
<proteinExistence type="inferred from homology"/>
<keyword evidence="4 13" id="KW-0436">Ligase</keyword>
<dbReference type="InterPro" id="IPR016185">
    <property type="entry name" value="PreATP-grasp_dom_sf"/>
</dbReference>
<keyword evidence="9" id="KW-0961">Cell wall biogenesis/degradation</keyword>
<dbReference type="PANTHER" id="PTHR23132">
    <property type="entry name" value="D-ALANINE--D-ALANINE LIGASE"/>
    <property type="match status" value="1"/>
</dbReference>
<evidence type="ECO:0000259" key="12">
    <source>
        <dbReference type="PROSITE" id="PS50975"/>
    </source>
</evidence>
<dbReference type="GO" id="GO:0009252">
    <property type="term" value="P:peptidoglycan biosynthetic process"/>
    <property type="evidence" value="ECO:0007669"/>
    <property type="project" value="UniProtKB-KW"/>
</dbReference>
<keyword evidence="3" id="KW-0963">Cytoplasm</keyword>
<dbReference type="PANTHER" id="PTHR23132:SF23">
    <property type="entry name" value="D-ALANINE--D-ALANINE LIGASE B"/>
    <property type="match status" value="1"/>
</dbReference>
<dbReference type="SUPFAM" id="SSF52440">
    <property type="entry name" value="PreATP-grasp domain"/>
    <property type="match status" value="1"/>
</dbReference>
<evidence type="ECO:0000256" key="2">
    <source>
        <dbReference type="ARBA" id="ARBA00010871"/>
    </source>
</evidence>
<dbReference type="PROSITE" id="PS50975">
    <property type="entry name" value="ATP_GRASP"/>
    <property type="match status" value="1"/>
</dbReference>
<dbReference type="Pfam" id="PF07478">
    <property type="entry name" value="Dala_Dala_lig_C"/>
    <property type="match status" value="1"/>
</dbReference>
<dbReference type="EMBL" id="KT007016">
    <property type="protein sequence ID" value="AKQ03548.1"/>
    <property type="molecule type" value="Genomic_DNA"/>
</dbReference>
<dbReference type="AlphaFoldDB" id="A0A0H4T6V6"/>
<dbReference type="InterPro" id="IPR011095">
    <property type="entry name" value="Dala_Dala_lig_C"/>
</dbReference>
<evidence type="ECO:0000256" key="11">
    <source>
        <dbReference type="SAM" id="MobiDB-lite"/>
    </source>
</evidence>
<name>A0A0H4T6V6_9CHLR</name>
<comment type="subcellular location">
    <subcellularLocation>
        <location evidence="1">Cytoplasm</location>
    </subcellularLocation>
</comment>
<evidence type="ECO:0000313" key="13">
    <source>
        <dbReference type="EMBL" id="AKQ03548.1"/>
    </source>
</evidence>
<dbReference type="PROSITE" id="PS00844">
    <property type="entry name" value="DALA_DALA_LIGASE_2"/>
    <property type="match status" value="1"/>
</dbReference>
<evidence type="ECO:0000256" key="7">
    <source>
        <dbReference type="ARBA" id="ARBA00022960"/>
    </source>
</evidence>